<evidence type="ECO:0008006" key="3">
    <source>
        <dbReference type="Google" id="ProtNLM"/>
    </source>
</evidence>
<comment type="caution">
    <text evidence="1">The sequence shown here is derived from an EMBL/GenBank/DDBJ whole genome shotgun (WGS) entry which is preliminary data.</text>
</comment>
<evidence type="ECO:0000313" key="2">
    <source>
        <dbReference type="Proteomes" id="UP000661858"/>
    </source>
</evidence>
<evidence type="ECO:0000313" key="1">
    <source>
        <dbReference type="EMBL" id="MBL1086972.1"/>
    </source>
</evidence>
<dbReference type="RefSeq" id="WP_201843520.1">
    <property type="nucleotide sequence ID" value="NZ_JAERRK010000026.1"/>
</dbReference>
<sequence>MTPDVSGTPSPRTLIEHFPALAEHARPATLLRPSAGAPGLYDSSVGGPVLWPSDEPWPTCRAPHLVYKREKLSDRDRETLQDIDRRMKERRQARGGGAYEIAAEDARTQERIMAGAGVLDKITWERIRSVSEPHALPAPMIPVLQLFSRDVPGLPCPPGTDLLQLLWCPDDHAEPPGQPGYWGPSVEVRFRSAAGVTEIHEPPGPPQETKGGYVPRPCVLEPVGVIDLPDRDELPEALVEAAENWAEERGLEYARTFGCLPGWKAGGWPSWHLTDLVPIDCVCGSRMRLLLTVDSGEAPGLRVGRSGELRVFVCPSDDSHPFRLNIQ</sequence>
<gene>
    <name evidence="1" type="ORF">JK359_34260</name>
</gene>
<dbReference type="EMBL" id="JAERRK010000026">
    <property type="protein sequence ID" value="MBL1086972.1"/>
    <property type="molecule type" value="Genomic_DNA"/>
</dbReference>
<dbReference type="AlphaFoldDB" id="A0A937ER28"/>
<dbReference type="Gene3D" id="2.30.320.10">
    <property type="entry name" value="YwqG-like"/>
    <property type="match status" value="1"/>
</dbReference>
<dbReference type="Proteomes" id="UP000661858">
    <property type="component" value="Unassembled WGS sequence"/>
</dbReference>
<reference evidence="1" key="1">
    <citation type="submission" date="2021-01" db="EMBL/GenBank/DDBJ databases">
        <title>WGS of actinomycetes isolated from Thailand.</title>
        <authorList>
            <person name="Thawai C."/>
        </authorList>
    </citation>
    <scope>NUCLEOTIDE SEQUENCE</scope>
    <source>
        <strain evidence="1">RCU-197</strain>
    </source>
</reference>
<organism evidence="1 2">
    <name type="scientific">Streptomyces actinomycinicus</name>
    <dbReference type="NCBI Taxonomy" id="1695166"/>
    <lineage>
        <taxon>Bacteria</taxon>
        <taxon>Bacillati</taxon>
        <taxon>Actinomycetota</taxon>
        <taxon>Actinomycetes</taxon>
        <taxon>Kitasatosporales</taxon>
        <taxon>Streptomycetaceae</taxon>
        <taxon>Streptomyces</taxon>
    </lineage>
</organism>
<protein>
    <recommendedName>
        <fullName evidence="3">DUF1963 domain-containing protein</fullName>
    </recommendedName>
</protein>
<keyword evidence="2" id="KW-1185">Reference proteome</keyword>
<name>A0A937ER28_9ACTN</name>
<dbReference type="InterPro" id="IPR035948">
    <property type="entry name" value="YwqG-like_sf"/>
</dbReference>
<dbReference type="SUPFAM" id="SSF103032">
    <property type="entry name" value="Hypothetical protein YwqG"/>
    <property type="match status" value="1"/>
</dbReference>
<proteinExistence type="predicted"/>
<accession>A0A937ER28</accession>